<feature type="transmembrane region" description="Helical" evidence="3">
    <location>
        <begin position="48"/>
        <end position="68"/>
    </location>
</feature>
<feature type="transmembrane region" description="Helical" evidence="3">
    <location>
        <begin position="176"/>
        <end position="195"/>
    </location>
</feature>
<dbReference type="RefSeq" id="WP_160595770.1">
    <property type="nucleotide sequence ID" value="NZ_WTYI01000001.1"/>
</dbReference>
<dbReference type="GO" id="GO:0052621">
    <property type="term" value="F:diguanylate cyclase activity"/>
    <property type="evidence" value="ECO:0007669"/>
    <property type="project" value="UniProtKB-EC"/>
</dbReference>
<evidence type="ECO:0000259" key="4">
    <source>
        <dbReference type="PROSITE" id="PS50887"/>
    </source>
</evidence>
<dbReference type="GO" id="GO:1902201">
    <property type="term" value="P:negative regulation of bacterial-type flagellum-dependent cell motility"/>
    <property type="evidence" value="ECO:0007669"/>
    <property type="project" value="TreeGrafter"/>
</dbReference>
<dbReference type="GO" id="GO:0043709">
    <property type="term" value="P:cell adhesion involved in single-species biofilm formation"/>
    <property type="evidence" value="ECO:0007669"/>
    <property type="project" value="TreeGrafter"/>
</dbReference>
<dbReference type="EMBL" id="WTYI01000001">
    <property type="protein sequence ID" value="MXO96713.1"/>
    <property type="molecule type" value="Genomic_DNA"/>
</dbReference>
<sequence>MSLSQILPASLRQPVFGRARAMAAKEGIDLRNWDTLDRHIDSQMRFQTLLGMVIVAASTAVFAIIAPGKLALDTLLEVSCVVALQVITLALPTRLRRLRLALEGLQIIAFASVILLMAGKLQPDERIFHVFATYLLLGIATPALPYRPAYSALFVAGFIAMLALVLPLRLPNGIPFLSMLLLSVIIGIGSWVLAYRTWQLTIENLLLAESHRRRLDELEQANGRLKILASHDPLTGLANRRHATQMFEDRFVKAADTGVGVFLLDIDHFKAFNDRYGHQAGDDCLRSVAETLGYFARQYHGIAARYGGEEFVLVAKSDGARHAARIAEELRLAIERIEVPVGEAEAAATCSASIGVALHSGAENPTLSHLLSLADEALYEAKNAGRNRVKLAA</sequence>
<gene>
    <name evidence="5" type="ORF">GRI34_09835</name>
</gene>
<dbReference type="AlphaFoldDB" id="A0A6I4TQL9"/>
<feature type="domain" description="GGDEF" evidence="4">
    <location>
        <begin position="257"/>
        <end position="393"/>
    </location>
</feature>
<dbReference type="Proteomes" id="UP000432727">
    <property type="component" value="Unassembled WGS sequence"/>
</dbReference>
<evidence type="ECO:0000256" key="3">
    <source>
        <dbReference type="SAM" id="Phobius"/>
    </source>
</evidence>
<dbReference type="Pfam" id="PF00990">
    <property type="entry name" value="GGDEF"/>
    <property type="match status" value="1"/>
</dbReference>
<protein>
    <recommendedName>
        <fullName evidence="1">diguanylate cyclase</fullName>
        <ecNumber evidence="1">2.7.7.65</ecNumber>
    </recommendedName>
</protein>
<dbReference type="Gene3D" id="3.30.70.270">
    <property type="match status" value="1"/>
</dbReference>
<dbReference type="InterPro" id="IPR043128">
    <property type="entry name" value="Rev_trsase/Diguanyl_cyclase"/>
</dbReference>
<feature type="transmembrane region" description="Helical" evidence="3">
    <location>
        <begin position="127"/>
        <end position="145"/>
    </location>
</feature>
<feature type="transmembrane region" description="Helical" evidence="3">
    <location>
        <begin position="100"/>
        <end position="121"/>
    </location>
</feature>
<organism evidence="5 6">
    <name type="scientific">Qipengyuania aquimaris</name>
    <dbReference type="NCBI Taxonomy" id="255984"/>
    <lineage>
        <taxon>Bacteria</taxon>
        <taxon>Pseudomonadati</taxon>
        <taxon>Pseudomonadota</taxon>
        <taxon>Alphaproteobacteria</taxon>
        <taxon>Sphingomonadales</taxon>
        <taxon>Erythrobacteraceae</taxon>
        <taxon>Qipengyuania</taxon>
    </lineage>
</organism>
<dbReference type="CDD" id="cd01949">
    <property type="entry name" value="GGDEF"/>
    <property type="match status" value="1"/>
</dbReference>
<evidence type="ECO:0000313" key="5">
    <source>
        <dbReference type="EMBL" id="MXO96713.1"/>
    </source>
</evidence>
<dbReference type="NCBIfam" id="TIGR00254">
    <property type="entry name" value="GGDEF"/>
    <property type="match status" value="1"/>
</dbReference>
<dbReference type="PANTHER" id="PTHR45138">
    <property type="entry name" value="REGULATORY COMPONENTS OF SENSORY TRANSDUCTION SYSTEM"/>
    <property type="match status" value="1"/>
</dbReference>
<dbReference type="GO" id="GO:0005886">
    <property type="term" value="C:plasma membrane"/>
    <property type="evidence" value="ECO:0007669"/>
    <property type="project" value="TreeGrafter"/>
</dbReference>
<dbReference type="EC" id="2.7.7.65" evidence="1"/>
<proteinExistence type="predicted"/>
<dbReference type="SMART" id="SM00267">
    <property type="entry name" value="GGDEF"/>
    <property type="match status" value="1"/>
</dbReference>
<evidence type="ECO:0000313" key="6">
    <source>
        <dbReference type="Proteomes" id="UP000432727"/>
    </source>
</evidence>
<dbReference type="InterPro" id="IPR050469">
    <property type="entry name" value="Diguanylate_Cyclase"/>
</dbReference>
<name>A0A6I4TQL9_9SPHN</name>
<evidence type="ECO:0000256" key="1">
    <source>
        <dbReference type="ARBA" id="ARBA00012528"/>
    </source>
</evidence>
<keyword evidence="3" id="KW-1133">Transmembrane helix</keyword>
<keyword evidence="6" id="KW-1185">Reference proteome</keyword>
<comment type="caution">
    <text evidence="5">The sequence shown here is derived from an EMBL/GenBank/DDBJ whole genome shotgun (WGS) entry which is preliminary data.</text>
</comment>
<dbReference type="OrthoDB" id="9812260at2"/>
<feature type="transmembrane region" description="Helical" evidence="3">
    <location>
        <begin position="152"/>
        <end position="170"/>
    </location>
</feature>
<dbReference type="SUPFAM" id="SSF55073">
    <property type="entry name" value="Nucleotide cyclase"/>
    <property type="match status" value="1"/>
</dbReference>
<dbReference type="InterPro" id="IPR000160">
    <property type="entry name" value="GGDEF_dom"/>
</dbReference>
<feature type="transmembrane region" description="Helical" evidence="3">
    <location>
        <begin position="74"/>
        <end position="93"/>
    </location>
</feature>
<dbReference type="InterPro" id="IPR029787">
    <property type="entry name" value="Nucleotide_cyclase"/>
</dbReference>
<keyword evidence="3" id="KW-0472">Membrane</keyword>
<dbReference type="FunFam" id="3.30.70.270:FF:000001">
    <property type="entry name" value="Diguanylate cyclase domain protein"/>
    <property type="match status" value="1"/>
</dbReference>
<accession>A0A6I4TQL9</accession>
<dbReference type="PANTHER" id="PTHR45138:SF9">
    <property type="entry name" value="DIGUANYLATE CYCLASE DGCM-RELATED"/>
    <property type="match status" value="1"/>
</dbReference>
<comment type="catalytic activity">
    <reaction evidence="2">
        <text>2 GTP = 3',3'-c-di-GMP + 2 diphosphate</text>
        <dbReference type="Rhea" id="RHEA:24898"/>
        <dbReference type="ChEBI" id="CHEBI:33019"/>
        <dbReference type="ChEBI" id="CHEBI:37565"/>
        <dbReference type="ChEBI" id="CHEBI:58805"/>
        <dbReference type="EC" id="2.7.7.65"/>
    </reaction>
</comment>
<reference evidence="5 6" key="1">
    <citation type="submission" date="2019-12" db="EMBL/GenBank/DDBJ databases">
        <title>Genomic-based taxomic classification of the family Erythrobacteraceae.</title>
        <authorList>
            <person name="Xu L."/>
        </authorList>
    </citation>
    <scope>NUCLEOTIDE SEQUENCE [LARGE SCALE GENOMIC DNA]</scope>
    <source>
        <strain evidence="5 6">JCM 12189</strain>
    </source>
</reference>
<dbReference type="PROSITE" id="PS50887">
    <property type="entry name" value="GGDEF"/>
    <property type="match status" value="1"/>
</dbReference>
<keyword evidence="3" id="KW-0812">Transmembrane</keyword>
<evidence type="ECO:0000256" key="2">
    <source>
        <dbReference type="ARBA" id="ARBA00034247"/>
    </source>
</evidence>